<protein>
    <submittedName>
        <fullName evidence="3">(spotted green pufferfish) hypothetical protein</fullName>
    </submittedName>
</protein>
<comment type="caution">
    <text evidence="3">The sequence shown here is derived from an EMBL/GenBank/DDBJ whole genome shotgun (WGS) entry which is preliminary data.</text>
</comment>
<dbReference type="Pfam" id="PF00047">
    <property type="entry name" value="ig"/>
    <property type="match status" value="1"/>
</dbReference>
<dbReference type="AlphaFoldDB" id="Q4SR21"/>
<evidence type="ECO:0000256" key="1">
    <source>
        <dbReference type="ARBA" id="ARBA00023319"/>
    </source>
</evidence>
<reference evidence="3" key="1">
    <citation type="journal article" date="2004" name="Nature">
        <title>Genome duplication in the teleost fish Tetraodon nigroviridis reveals the early vertebrate proto-karyotype.</title>
        <authorList>
            <person name="Jaillon O."/>
            <person name="Aury J.-M."/>
            <person name="Brunet F."/>
            <person name="Petit J.-L."/>
            <person name="Stange-Thomann N."/>
            <person name="Mauceli E."/>
            <person name="Bouneau L."/>
            <person name="Fischer C."/>
            <person name="Ozouf-Costaz C."/>
            <person name="Bernot A."/>
            <person name="Nicaud S."/>
            <person name="Jaffe D."/>
            <person name="Fisher S."/>
            <person name="Lutfalla G."/>
            <person name="Dossat C."/>
            <person name="Segurens B."/>
            <person name="Dasilva C."/>
            <person name="Salanoubat M."/>
            <person name="Levy M."/>
            <person name="Boudet N."/>
            <person name="Castellano S."/>
            <person name="Anthouard V."/>
            <person name="Jubin C."/>
            <person name="Castelli V."/>
            <person name="Katinka M."/>
            <person name="Vacherie B."/>
            <person name="Biemont C."/>
            <person name="Skalli Z."/>
            <person name="Cattolico L."/>
            <person name="Poulain J."/>
            <person name="De Berardinis V."/>
            <person name="Cruaud C."/>
            <person name="Duprat S."/>
            <person name="Brottier P."/>
            <person name="Coutanceau J.-P."/>
            <person name="Gouzy J."/>
            <person name="Parra G."/>
            <person name="Lardier G."/>
            <person name="Chapple C."/>
            <person name="McKernan K.J."/>
            <person name="McEwan P."/>
            <person name="Bosak S."/>
            <person name="Kellis M."/>
            <person name="Volff J.-N."/>
            <person name="Guigo R."/>
            <person name="Zody M.C."/>
            <person name="Mesirov J."/>
            <person name="Lindblad-Toh K."/>
            <person name="Birren B."/>
            <person name="Nusbaum C."/>
            <person name="Kahn D."/>
            <person name="Robinson-Rechavi M."/>
            <person name="Laudet V."/>
            <person name="Schachter V."/>
            <person name="Quetier F."/>
            <person name="Saurin W."/>
            <person name="Scarpelli C."/>
            <person name="Wincker P."/>
            <person name="Lander E.S."/>
            <person name="Weissenbach J."/>
            <person name="Roest Crollius H."/>
        </authorList>
    </citation>
    <scope>NUCLEOTIDE SEQUENCE [LARGE SCALE GENOMIC DNA]</scope>
</reference>
<dbReference type="InterPro" id="IPR013151">
    <property type="entry name" value="Immunoglobulin_dom"/>
</dbReference>
<sequence>METNCSAINHRMPCRWSLNGTVIDLGNDYRRHMSGGSLIISDLDKDQDAGVYQCMAFNTWGATLSRRASLRFACK</sequence>
<dbReference type="PROSITE" id="PS50835">
    <property type="entry name" value="IG_LIKE"/>
    <property type="match status" value="1"/>
</dbReference>
<keyword evidence="1" id="KW-0393">Immunoglobulin domain</keyword>
<accession>Q4SR21</accession>
<evidence type="ECO:0000259" key="2">
    <source>
        <dbReference type="PROSITE" id="PS50835"/>
    </source>
</evidence>
<dbReference type="InterPro" id="IPR013783">
    <property type="entry name" value="Ig-like_fold"/>
</dbReference>
<gene>
    <name evidence="3" type="ORF">GSTENG00014120001</name>
</gene>
<feature type="domain" description="Ig-like" evidence="2">
    <location>
        <begin position="1"/>
        <end position="65"/>
    </location>
</feature>
<dbReference type="InterPro" id="IPR007110">
    <property type="entry name" value="Ig-like_dom"/>
</dbReference>
<name>Q4SR21_TETNG</name>
<organism evidence="3">
    <name type="scientific">Tetraodon nigroviridis</name>
    <name type="common">Spotted green pufferfish</name>
    <name type="synonym">Chelonodon nigroviridis</name>
    <dbReference type="NCBI Taxonomy" id="99883"/>
    <lineage>
        <taxon>Eukaryota</taxon>
        <taxon>Metazoa</taxon>
        <taxon>Chordata</taxon>
        <taxon>Craniata</taxon>
        <taxon>Vertebrata</taxon>
        <taxon>Euteleostomi</taxon>
        <taxon>Actinopterygii</taxon>
        <taxon>Neopterygii</taxon>
        <taxon>Teleostei</taxon>
        <taxon>Neoteleostei</taxon>
        <taxon>Acanthomorphata</taxon>
        <taxon>Eupercaria</taxon>
        <taxon>Tetraodontiformes</taxon>
        <taxon>Tetradontoidea</taxon>
        <taxon>Tetraodontidae</taxon>
        <taxon>Tetraodon</taxon>
    </lineage>
</organism>
<dbReference type="Gene3D" id="2.60.40.10">
    <property type="entry name" value="Immunoglobulins"/>
    <property type="match status" value="1"/>
</dbReference>
<dbReference type="InterPro" id="IPR036179">
    <property type="entry name" value="Ig-like_dom_sf"/>
</dbReference>
<dbReference type="SUPFAM" id="SSF48726">
    <property type="entry name" value="Immunoglobulin"/>
    <property type="match status" value="1"/>
</dbReference>
<dbReference type="OrthoDB" id="8923370at2759"/>
<reference evidence="3" key="2">
    <citation type="submission" date="2004-02" db="EMBL/GenBank/DDBJ databases">
        <authorList>
            <consortium name="Genoscope"/>
            <consortium name="Whitehead Institute Centre for Genome Research"/>
        </authorList>
    </citation>
    <scope>NUCLEOTIDE SEQUENCE</scope>
</reference>
<proteinExistence type="predicted"/>
<dbReference type="KEGG" id="tng:GSTEN00014120G001"/>
<evidence type="ECO:0000313" key="3">
    <source>
        <dbReference type="EMBL" id="CAF96911.1"/>
    </source>
</evidence>
<dbReference type="EMBL" id="CAAE01014528">
    <property type="protein sequence ID" value="CAF96911.1"/>
    <property type="molecule type" value="Genomic_DNA"/>
</dbReference>